<protein>
    <submittedName>
        <fullName evidence="1">Uncharacterized protein</fullName>
    </submittedName>
</protein>
<keyword evidence="2" id="KW-1185">Reference proteome</keyword>
<reference evidence="1 2" key="1">
    <citation type="submission" date="2021-11" db="EMBL/GenBank/DDBJ databases">
        <authorList>
            <person name="Islam A."/>
            <person name="Islam S."/>
            <person name="Flora M.S."/>
            <person name="Rahman M."/>
            <person name="Ziaur R.M."/>
            <person name="Epstein J.H."/>
            <person name="Hassan M."/>
            <person name="Klassen M."/>
            <person name="Woodard K."/>
            <person name="Webb A."/>
            <person name="Webby R.J."/>
            <person name="El Zowalaty M.E."/>
        </authorList>
    </citation>
    <scope>NUCLEOTIDE SEQUENCE [LARGE SCALE GENOMIC DNA]</scope>
    <source>
        <strain evidence="1">Pbs1</strain>
    </source>
</reference>
<accession>A0ABN8CWB7</accession>
<name>A0ABN8CWB7_9STRA</name>
<sequence length="76" mass="8594">MASRGSSAYFIQQRISYKRFGLWLEFLRPRLCGTSVDGQSPYVLNDCETNQNTRSDNIFPVGIGTAHFSSWRSSPS</sequence>
<evidence type="ECO:0000313" key="1">
    <source>
        <dbReference type="EMBL" id="CAH0517090.1"/>
    </source>
</evidence>
<proteinExistence type="predicted"/>
<organism evidence="1 2">
    <name type="scientific">Peronospora belbahrii</name>
    <dbReference type="NCBI Taxonomy" id="622444"/>
    <lineage>
        <taxon>Eukaryota</taxon>
        <taxon>Sar</taxon>
        <taxon>Stramenopiles</taxon>
        <taxon>Oomycota</taxon>
        <taxon>Peronosporomycetes</taxon>
        <taxon>Peronosporales</taxon>
        <taxon>Peronosporaceae</taxon>
        <taxon>Peronospora</taxon>
    </lineage>
</organism>
<gene>
    <name evidence="1" type="ORF">PBS001_LOCUS3719</name>
</gene>
<evidence type="ECO:0000313" key="2">
    <source>
        <dbReference type="Proteomes" id="UP001158986"/>
    </source>
</evidence>
<dbReference type="EMBL" id="CAKLCB010000224">
    <property type="protein sequence ID" value="CAH0517090.1"/>
    <property type="molecule type" value="Genomic_DNA"/>
</dbReference>
<comment type="caution">
    <text evidence="1">The sequence shown here is derived from an EMBL/GenBank/DDBJ whole genome shotgun (WGS) entry which is preliminary data.</text>
</comment>
<dbReference type="Proteomes" id="UP001158986">
    <property type="component" value="Unassembled WGS sequence"/>
</dbReference>